<dbReference type="Gene3D" id="3.40.50.300">
    <property type="entry name" value="P-loop containing nucleotide triphosphate hydrolases"/>
    <property type="match status" value="1"/>
</dbReference>
<sequence>MSGISVAKSFRREAAIYDEFREVNARAYAVNLRLGFLFSAIFPILLTIAGLGTTLMVYLGAMRVLDGAISAGQWFLFIQAVGLFWFPLTSVASFWSLFQQGLAASERVFALVDAEPRVVQTSADEPGRIRGRIEFRGLDFRYTDQETVLSGFDLTIPAGQTVALVGHTGAGKSSLGKLIARFYEFQGGQLLIDGRDIRSFDLAAYRRQLGVVPQVPFLFNGTDADNIRYPRPEATDAEVEAVARRVGRGDWVEGRPDGLATAVGEQGRGLSLGQLHLVALARLLLQDPAIVVLDEATASVDPLTEAQIQEGLDAVLRDRTAIVIAHRLSTIRHTDRMVVLERGRVVEEGTHEELVARGGHYAHLYNTYFRHQSPDYQPGEGFVQEAGVRARRPVATHGTGVPVPVLP</sequence>
<keyword evidence="2" id="KW-0813">Transport</keyword>
<dbReference type="InterPro" id="IPR027417">
    <property type="entry name" value="P-loop_NTPase"/>
</dbReference>
<dbReference type="Pfam" id="PF00664">
    <property type="entry name" value="ABC_membrane"/>
    <property type="match status" value="1"/>
</dbReference>
<dbReference type="SMART" id="SM00382">
    <property type="entry name" value="AAA"/>
    <property type="match status" value="1"/>
</dbReference>
<accession>A0A6J4UUT3</accession>
<feature type="domain" description="ABC transmembrane type-1" evidence="11">
    <location>
        <begin position="1"/>
        <end position="100"/>
    </location>
</feature>
<proteinExistence type="predicted"/>
<evidence type="ECO:0000256" key="7">
    <source>
        <dbReference type="ARBA" id="ARBA00022989"/>
    </source>
</evidence>
<name>A0A6J4UUT3_9BACT</name>
<comment type="subcellular location">
    <subcellularLocation>
        <location evidence="1">Cell membrane</location>
        <topology evidence="1">Multi-pass membrane protein</topology>
    </subcellularLocation>
</comment>
<keyword evidence="8 9" id="KW-0472">Membrane</keyword>
<dbReference type="Pfam" id="PF00005">
    <property type="entry name" value="ABC_tran"/>
    <property type="match status" value="1"/>
</dbReference>
<dbReference type="AlphaFoldDB" id="A0A6J4UUT3"/>
<evidence type="ECO:0000256" key="4">
    <source>
        <dbReference type="ARBA" id="ARBA00022692"/>
    </source>
</evidence>
<keyword evidence="6 12" id="KW-0067">ATP-binding</keyword>
<keyword evidence="4 9" id="KW-0812">Transmembrane</keyword>
<dbReference type="PANTHER" id="PTHR24221:SF654">
    <property type="entry name" value="ATP-BINDING CASSETTE SUB-FAMILY B MEMBER 6"/>
    <property type="match status" value="1"/>
</dbReference>
<feature type="transmembrane region" description="Helical" evidence="9">
    <location>
        <begin position="74"/>
        <end position="98"/>
    </location>
</feature>
<evidence type="ECO:0000256" key="6">
    <source>
        <dbReference type="ARBA" id="ARBA00022840"/>
    </source>
</evidence>
<protein>
    <submittedName>
        <fullName evidence="12">Heterodimeric efflux ABC transporter, permease/ATP-binding subunit 2</fullName>
    </submittedName>
</protein>
<evidence type="ECO:0000259" key="11">
    <source>
        <dbReference type="PROSITE" id="PS50929"/>
    </source>
</evidence>
<gene>
    <name evidence="12" type="ORF">AVDCRST_MAG49-2366</name>
</gene>
<evidence type="ECO:0000313" key="12">
    <source>
        <dbReference type="EMBL" id="CAA9558816.1"/>
    </source>
</evidence>
<dbReference type="GO" id="GO:0005886">
    <property type="term" value="C:plasma membrane"/>
    <property type="evidence" value="ECO:0007669"/>
    <property type="project" value="UniProtKB-SubCell"/>
</dbReference>
<dbReference type="PANTHER" id="PTHR24221">
    <property type="entry name" value="ATP-BINDING CASSETTE SUB-FAMILY B"/>
    <property type="match status" value="1"/>
</dbReference>
<dbReference type="InterPro" id="IPR003439">
    <property type="entry name" value="ABC_transporter-like_ATP-bd"/>
</dbReference>
<dbReference type="SUPFAM" id="SSF52540">
    <property type="entry name" value="P-loop containing nucleoside triphosphate hydrolases"/>
    <property type="match status" value="1"/>
</dbReference>
<dbReference type="EMBL" id="CADCWG010000156">
    <property type="protein sequence ID" value="CAA9558816.1"/>
    <property type="molecule type" value="Genomic_DNA"/>
</dbReference>
<evidence type="ECO:0000256" key="3">
    <source>
        <dbReference type="ARBA" id="ARBA00022475"/>
    </source>
</evidence>
<evidence type="ECO:0000256" key="8">
    <source>
        <dbReference type="ARBA" id="ARBA00023136"/>
    </source>
</evidence>
<reference evidence="12" key="1">
    <citation type="submission" date="2020-02" db="EMBL/GenBank/DDBJ databases">
        <authorList>
            <person name="Meier V. D."/>
        </authorList>
    </citation>
    <scope>NUCLEOTIDE SEQUENCE</scope>
    <source>
        <strain evidence="12">AVDCRST_MAG49</strain>
    </source>
</reference>
<dbReference type="InterPro" id="IPR003593">
    <property type="entry name" value="AAA+_ATPase"/>
</dbReference>
<evidence type="ECO:0000256" key="2">
    <source>
        <dbReference type="ARBA" id="ARBA00022448"/>
    </source>
</evidence>
<dbReference type="InterPro" id="IPR039421">
    <property type="entry name" value="Type_1_exporter"/>
</dbReference>
<dbReference type="Gene3D" id="1.20.1560.10">
    <property type="entry name" value="ABC transporter type 1, transmembrane domain"/>
    <property type="match status" value="1"/>
</dbReference>
<dbReference type="PROSITE" id="PS50929">
    <property type="entry name" value="ABC_TM1F"/>
    <property type="match status" value="1"/>
</dbReference>
<evidence type="ECO:0000256" key="9">
    <source>
        <dbReference type="SAM" id="Phobius"/>
    </source>
</evidence>
<dbReference type="GO" id="GO:0005524">
    <property type="term" value="F:ATP binding"/>
    <property type="evidence" value="ECO:0007669"/>
    <property type="project" value="UniProtKB-KW"/>
</dbReference>
<dbReference type="FunFam" id="3.40.50.300:FF:000299">
    <property type="entry name" value="ABC transporter ATP-binding protein/permease"/>
    <property type="match status" value="1"/>
</dbReference>
<evidence type="ECO:0000256" key="1">
    <source>
        <dbReference type="ARBA" id="ARBA00004651"/>
    </source>
</evidence>
<keyword evidence="7 9" id="KW-1133">Transmembrane helix</keyword>
<dbReference type="InterPro" id="IPR036640">
    <property type="entry name" value="ABC1_TM_sf"/>
</dbReference>
<dbReference type="SUPFAM" id="SSF90123">
    <property type="entry name" value="ABC transporter transmembrane region"/>
    <property type="match status" value="1"/>
</dbReference>
<dbReference type="GO" id="GO:0034040">
    <property type="term" value="F:ATPase-coupled lipid transmembrane transporter activity"/>
    <property type="evidence" value="ECO:0007669"/>
    <property type="project" value="TreeGrafter"/>
</dbReference>
<dbReference type="GO" id="GO:0140359">
    <property type="term" value="F:ABC-type transporter activity"/>
    <property type="evidence" value="ECO:0007669"/>
    <property type="project" value="InterPro"/>
</dbReference>
<keyword evidence="5" id="KW-0547">Nucleotide-binding</keyword>
<evidence type="ECO:0000256" key="5">
    <source>
        <dbReference type="ARBA" id="ARBA00022741"/>
    </source>
</evidence>
<keyword evidence="3" id="KW-1003">Cell membrane</keyword>
<feature type="transmembrane region" description="Helical" evidence="9">
    <location>
        <begin position="36"/>
        <end position="62"/>
    </location>
</feature>
<dbReference type="PROSITE" id="PS50893">
    <property type="entry name" value="ABC_TRANSPORTER_2"/>
    <property type="match status" value="1"/>
</dbReference>
<organism evidence="12">
    <name type="scientific">uncultured Thermomicrobiales bacterium</name>
    <dbReference type="NCBI Taxonomy" id="1645740"/>
    <lineage>
        <taxon>Bacteria</taxon>
        <taxon>Pseudomonadati</taxon>
        <taxon>Thermomicrobiota</taxon>
        <taxon>Thermomicrobia</taxon>
        <taxon>Thermomicrobiales</taxon>
        <taxon>environmental samples</taxon>
    </lineage>
</organism>
<evidence type="ECO:0000259" key="10">
    <source>
        <dbReference type="PROSITE" id="PS50893"/>
    </source>
</evidence>
<feature type="domain" description="ABC transporter" evidence="10">
    <location>
        <begin position="133"/>
        <end position="367"/>
    </location>
</feature>
<dbReference type="CDD" id="cd07346">
    <property type="entry name" value="ABC_6TM_exporters"/>
    <property type="match status" value="1"/>
</dbReference>
<dbReference type="GO" id="GO:0016887">
    <property type="term" value="F:ATP hydrolysis activity"/>
    <property type="evidence" value="ECO:0007669"/>
    <property type="project" value="InterPro"/>
</dbReference>
<dbReference type="InterPro" id="IPR011527">
    <property type="entry name" value="ABC1_TM_dom"/>
</dbReference>